<dbReference type="InterPro" id="IPR036412">
    <property type="entry name" value="HAD-like_sf"/>
</dbReference>
<dbReference type="Proteomes" id="UP001060112">
    <property type="component" value="Chromosome"/>
</dbReference>
<proteinExistence type="predicted"/>
<accession>A0ABY5I1G7</accession>
<dbReference type="Pfam" id="PF13419">
    <property type="entry name" value="HAD_2"/>
    <property type="match status" value="1"/>
</dbReference>
<dbReference type="SFLD" id="SFLDG01129">
    <property type="entry name" value="C1.5:_HAD__Beta-PGM__Phosphata"/>
    <property type="match status" value="1"/>
</dbReference>
<dbReference type="Gene3D" id="1.10.150.240">
    <property type="entry name" value="Putative phosphatase, domain 2"/>
    <property type="match status" value="1"/>
</dbReference>
<dbReference type="PROSITE" id="PS01228">
    <property type="entry name" value="COF_1"/>
    <property type="match status" value="1"/>
</dbReference>
<dbReference type="PANTHER" id="PTHR43434:SF26">
    <property type="entry name" value="PYROPHOSPHATASE PPAX"/>
    <property type="match status" value="1"/>
</dbReference>
<dbReference type="EMBL" id="CP101620">
    <property type="protein sequence ID" value="UTY37845.1"/>
    <property type="molecule type" value="Genomic_DNA"/>
</dbReference>
<dbReference type="GO" id="GO:0004427">
    <property type="term" value="F:inorganic diphosphate phosphatase activity"/>
    <property type="evidence" value="ECO:0007669"/>
    <property type="project" value="UniProtKB-EC"/>
</dbReference>
<dbReference type="InterPro" id="IPR050155">
    <property type="entry name" value="HAD-like_hydrolase_sf"/>
</dbReference>
<reference evidence="1" key="1">
    <citation type="submission" date="2022-07" db="EMBL/GenBank/DDBJ databases">
        <title>Faecal culturing of patients with breast cancer.</title>
        <authorList>
            <person name="Teng N.M.Y."/>
            <person name="Kiu R."/>
            <person name="Evans R."/>
            <person name="Baker D.J."/>
            <person name="Zenner C."/>
            <person name="Robinson S.D."/>
            <person name="Hall L.J."/>
        </authorList>
    </citation>
    <scope>NUCLEOTIDE SEQUENCE</scope>
    <source>
        <strain evidence="1">LH1062</strain>
    </source>
</reference>
<dbReference type="InterPro" id="IPR023214">
    <property type="entry name" value="HAD_sf"/>
</dbReference>
<organism evidence="1 2">
    <name type="scientific">Allocoprobacillus halotolerans</name>
    <dbReference type="NCBI Taxonomy" id="2944914"/>
    <lineage>
        <taxon>Bacteria</taxon>
        <taxon>Bacillati</taxon>
        <taxon>Bacillota</taxon>
        <taxon>Erysipelotrichia</taxon>
        <taxon>Erysipelotrichales</taxon>
        <taxon>Erysipelotrichaceae</taxon>
        <taxon>Allocoprobacillus</taxon>
    </lineage>
</organism>
<dbReference type="InterPro" id="IPR023198">
    <property type="entry name" value="PGP-like_dom2"/>
</dbReference>
<keyword evidence="2" id="KW-1185">Reference proteome</keyword>
<evidence type="ECO:0000313" key="1">
    <source>
        <dbReference type="EMBL" id="UTY37845.1"/>
    </source>
</evidence>
<dbReference type="NCBIfam" id="NF009804">
    <property type="entry name" value="PRK13288.1"/>
    <property type="match status" value="1"/>
</dbReference>
<keyword evidence="1" id="KW-0378">Hydrolase</keyword>
<sequence>MKKDFAVIFDLDGTLLNTDLLIRKSFEHVFHHYKPDYQISEEEHLSFLGPALKETFSRYFPEDMIDELIDYYRDYNHQHHQTYVTIYPHIQETLKILKEKGYPLAVVTTKYRHAALIGLDLFALTPYFDMILGMDDVENVKPHPEGILKVMQSLGCQKGLYIGDNVTDMKAGQNAGIYCAGVKWTPKGYQAMQDLHPDLMIDDMLEIIEFIERKNEE</sequence>
<dbReference type="SUPFAM" id="SSF56784">
    <property type="entry name" value="HAD-like"/>
    <property type="match status" value="1"/>
</dbReference>
<dbReference type="SFLD" id="SFLDS00003">
    <property type="entry name" value="Haloacid_Dehalogenase"/>
    <property type="match status" value="1"/>
</dbReference>
<dbReference type="InterPro" id="IPR006439">
    <property type="entry name" value="HAD-SF_hydro_IA"/>
</dbReference>
<protein>
    <submittedName>
        <fullName evidence="1">Pyrophosphatase PpaX</fullName>
        <ecNumber evidence="1">3.6.1.1</ecNumber>
    </submittedName>
</protein>
<dbReference type="RefSeq" id="WP_290137775.1">
    <property type="nucleotide sequence ID" value="NZ_CP101620.1"/>
</dbReference>
<gene>
    <name evidence="1" type="primary">ppaX</name>
    <name evidence="1" type="ORF">NMU03_08895</name>
</gene>
<dbReference type="EC" id="3.6.1.1" evidence="1"/>
<dbReference type="Gene3D" id="3.40.50.1000">
    <property type="entry name" value="HAD superfamily/HAD-like"/>
    <property type="match status" value="1"/>
</dbReference>
<dbReference type="InterPro" id="IPR041492">
    <property type="entry name" value="HAD_2"/>
</dbReference>
<name>A0ABY5I1G7_9FIRM</name>
<dbReference type="SFLD" id="SFLDG01135">
    <property type="entry name" value="C1.5.6:_HAD__Beta-PGM__Phospha"/>
    <property type="match status" value="1"/>
</dbReference>
<evidence type="ECO:0000313" key="2">
    <source>
        <dbReference type="Proteomes" id="UP001060112"/>
    </source>
</evidence>
<dbReference type="PANTHER" id="PTHR43434">
    <property type="entry name" value="PHOSPHOGLYCOLATE PHOSPHATASE"/>
    <property type="match status" value="1"/>
</dbReference>
<dbReference type="NCBIfam" id="TIGR01549">
    <property type="entry name" value="HAD-SF-IA-v1"/>
    <property type="match status" value="1"/>
</dbReference>